<protein>
    <submittedName>
        <fullName evidence="1">WGS project CCBQ000000000 data, contig 00098</fullName>
    </submittedName>
</protein>
<dbReference type="SUPFAM" id="SSF89975">
    <property type="entry name" value="Hypothetical protein Yml108w"/>
    <property type="match status" value="1"/>
</dbReference>
<dbReference type="InterPro" id="IPR015080">
    <property type="entry name" value="DUF1892"/>
</dbReference>
<keyword evidence="2" id="KW-1185">Reference proteome</keyword>
<organism evidence="1 2">
    <name type="scientific">Kluyveromyces dobzhanskii CBS 2104</name>
    <dbReference type="NCBI Taxonomy" id="1427455"/>
    <lineage>
        <taxon>Eukaryota</taxon>
        <taxon>Fungi</taxon>
        <taxon>Dikarya</taxon>
        <taxon>Ascomycota</taxon>
        <taxon>Saccharomycotina</taxon>
        <taxon>Saccharomycetes</taxon>
        <taxon>Saccharomycetales</taxon>
        <taxon>Saccharomycetaceae</taxon>
        <taxon>Kluyveromyces</taxon>
    </lineage>
</organism>
<dbReference type="InterPro" id="IPR035946">
    <property type="entry name" value="YML108W-like_sf"/>
</dbReference>
<dbReference type="Proteomes" id="UP000031516">
    <property type="component" value="Unassembled WGS sequence"/>
</dbReference>
<evidence type="ECO:0000313" key="2">
    <source>
        <dbReference type="Proteomes" id="UP000031516"/>
    </source>
</evidence>
<accession>A0A0A8L3I6</accession>
<name>A0A0A8L3I6_9SACH</name>
<evidence type="ECO:0000313" key="1">
    <source>
        <dbReference type="EMBL" id="CDO93466.1"/>
    </source>
</evidence>
<dbReference type="Gene3D" id="3.10.20.250">
    <property type="entry name" value="YML108W-like"/>
    <property type="match status" value="1"/>
</dbReference>
<comment type="caution">
    <text evidence="1">The sequence shown here is derived from an EMBL/GenBank/DDBJ whole genome shotgun (WGS) entry which is preliminary data.</text>
</comment>
<dbReference type="AlphaFoldDB" id="A0A0A8L3I6"/>
<dbReference type="OrthoDB" id="4035606at2759"/>
<reference evidence="1 2" key="1">
    <citation type="submission" date="2014-03" db="EMBL/GenBank/DDBJ databases">
        <title>The genome of Kluyveromyces dobzhanskii.</title>
        <authorList>
            <person name="Nystedt B."/>
            <person name="Astrom S."/>
        </authorList>
    </citation>
    <scope>NUCLEOTIDE SEQUENCE [LARGE SCALE GENOMIC DNA]</scope>
    <source>
        <strain evidence="1 2">CBS 2104</strain>
    </source>
</reference>
<dbReference type="EMBL" id="CCBQ010000025">
    <property type="protein sequence ID" value="CDO93466.1"/>
    <property type="molecule type" value="Genomic_DNA"/>
</dbReference>
<sequence length="111" mass="12592">MLVLLEEPVTSPAKIEAEAGADAELKKQQNATHEFVDELALPIQVDEMDLLNSWFDKFDEKICIPNEGHIKYEISSDGLIVLILDKSIEHIVQEVKSFVEQNVPEDDEQED</sequence>
<dbReference type="Pfam" id="PF08987">
    <property type="entry name" value="DUF1892"/>
    <property type="match status" value="1"/>
</dbReference>
<gene>
    <name evidence="1" type="ORF">KLDO_g1763</name>
</gene>
<proteinExistence type="predicted"/>